<evidence type="ECO:0000313" key="6">
    <source>
        <dbReference type="Proteomes" id="UP001217089"/>
    </source>
</evidence>
<evidence type="ECO:0000313" key="5">
    <source>
        <dbReference type="EMBL" id="KAJ8305557.1"/>
    </source>
</evidence>
<dbReference type="SUPFAM" id="SSF50978">
    <property type="entry name" value="WD40 repeat-like"/>
    <property type="match status" value="1"/>
</dbReference>
<dbReference type="Gene3D" id="2.130.10.10">
    <property type="entry name" value="YVTN repeat-like/Quinoprotein amine dehydrogenase"/>
    <property type="match status" value="1"/>
</dbReference>
<dbReference type="SMART" id="SM00320">
    <property type="entry name" value="WD40"/>
    <property type="match status" value="3"/>
</dbReference>
<dbReference type="PANTHER" id="PTHR46202:SF1">
    <property type="entry name" value="DNA EXCISION REPAIR PROTEIN ERCC-8"/>
    <property type="match status" value="1"/>
</dbReference>
<accession>A0ABQ9EJV8</accession>
<sequence>ASDGFVAINDLENFSGDVKYTCKTICTVGRSNRHVHKKSVETTSWYPLDTGLFLTNEHQFNGIIYNHHMSPIATKHCLVAVANQSSELKLVDLKSGSASHLLKGHRKSVMCVRWSNKDEFILASGSKDNRCLIWDIRKAKGAMLSLDQYNGEEASEYEGGNTAHTGNVNGLHFTSDGLHLVTFGTDNCIRLWNISTGRNTLVNYGKVDNDSRRTVEFSVSTNGLPDLIYMPSGSDIEVFDIFQGSKIDTFRGHYTQVNCCTFHPHFQELYSGGNDRNILVWVPDTDTAYEEYLLSKDKPEEDDSNITRNPVTVDTWSSDEDDG</sequence>
<dbReference type="Pfam" id="PF00400">
    <property type="entry name" value="WD40"/>
    <property type="match status" value="3"/>
</dbReference>
<comment type="caution">
    <text evidence="5">The sequence shown here is derived from an EMBL/GenBank/DDBJ whole genome shotgun (WGS) entry which is preliminary data.</text>
</comment>
<evidence type="ECO:0000256" key="1">
    <source>
        <dbReference type="ARBA" id="ARBA00022574"/>
    </source>
</evidence>
<feature type="region of interest" description="Disordered" evidence="4">
    <location>
        <begin position="295"/>
        <end position="323"/>
    </location>
</feature>
<protein>
    <recommendedName>
        <fullName evidence="7">DNA excision repair protein ERCC-8</fullName>
    </recommendedName>
</protein>
<keyword evidence="2" id="KW-0677">Repeat</keyword>
<proteinExistence type="predicted"/>
<dbReference type="EMBL" id="JARBDR010000813">
    <property type="protein sequence ID" value="KAJ8305557.1"/>
    <property type="molecule type" value="Genomic_DNA"/>
</dbReference>
<dbReference type="PANTHER" id="PTHR46202">
    <property type="entry name" value="DNA EXCISION REPAIR PROTEIN ERCC-8"/>
    <property type="match status" value="1"/>
</dbReference>
<feature type="repeat" description="WD" evidence="3">
    <location>
        <begin position="161"/>
        <end position="202"/>
    </location>
</feature>
<keyword evidence="1 3" id="KW-0853">WD repeat</keyword>
<dbReference type="PROSITE" id="PS50082">
    <property type="entry name" value="WD_REPEATS_2"/>
    <property type="match status" value="3"/>
</dbReference>
<dbReference type="InterPro" id="IPR019775">
    <property type="entry name" value="WD40_repeat_CS"/>
</dbReference>
<keyword evidence="6" id="KW-1185">Reference proteome</keyword>
<feature type="repeat" description="WD" evidence="3">
    <location>
        <begin position="250"/>
        <end position="281"/>
    </location>
</feature>
<feature type="compositionally biased region" description="Polar residues" evidence="4">
    <location>
        <begin position="306"/>
        <end position="316"/>
    </location>
</feature>
<evidence type="ECO:0000256" key="4">
    <source>
        <dbReference type="SAM" id="MobiDB-lite"/>
    </source>
</evidence>
<reference evidence="5 6" key="1">
    <citation type="submission" date="2022-12" db="EMBL/GenBank/DDBJ databases">
        <title>Chromosome-level genome of Tegillarca granosa.</title>
        <authorList>
            <person name="Kim J."/>
        </authorList>
    </citation>
    <scope>NUCLEOTIDE SEQUENCE [LARGE SCALE GENOMIC DNA]</scope>
    <source>
        <strain evidence="5">Teg-2019</strain>
        <tissue evidence="5">Adductor muscle</tissue>
    </source>
</reference>
<feature type="non-terminal residue" evidence="5">
    <location>
        <position position="1"/>
    </location>
</feature>
<dbReference type="InterPro" id="IPR015943">
    <property type="entry name" value="WD40/YVTN_repeat-like_dom_sf"/>
</dbReference>
<feature type="repeat" description="WD" evidence="3">
    <location>
        <begin position="102"/>
        <end position="144"/>
    </location>
</feature>
<dbReference type="InterPro" id="IPR036322">
    <property type="entry name" value="WD40_repeat_dom_sf"/>
</dbReference>
<dbReference type="PROSITE" id="PS00678">
    <property type="entry name" value="WD_REPEATS_1"/>
    <property type="match status" value="1"/>
</dbReference>
<gene>
    <name evidence="5" type="ORF">KUTeg_016102</name>
</gene>
<evidence type="ECO:0000256" key="3">
    <source>
        <dbReference type="PROSITE-ProRule" id="PRU00221"/>
    </source>
</evidence>
<name>A0ABQ9EJV8_TEGGR</name>
<dbReference type="InterPro" id="IPR042238">
    <property type="entry name" value="Rad28/ERCC8/Ckn1/ATCSA-1"/>
</dbReference>
<organism evidence="5 6">
    <name type="scientific">Tegillarca granosa</name>
    <name type="common">Malaysian cockle</name>
    <name type="synonym">Anadara granosa</name>
    <dbReference type="NCBI Taxonomy" id="220873"/>
    <lineage>
        <taxon>Eukaryota</taxon>
        <taxon>Metazoa</taxon>
        <taxon>Spiralia</taxon>
        <taxon>Lophotrochozoa</taxon>
        <taxon>Mollusca</taxon>
        <taxon>Bivalvia</taxon>
        <taxon>Autobranchia</taxon>
        <taxon>Pteriomorphia</taxon>
        <taxon>Arcoida</taxon>
        <taxon>Arcoidea</taxon>
        <taxon>Arcidae</taxon>
        <taxon>Tegillarca</taxon>
    </lineage>
</organism>
<dbReference type="InterPro" id="IPR001680">
    <property type="entry name" value="WD40_rpt"/>
</dbReference>
<dbReference type="PROSITE" id="PS50294">
    <property type="entry name" value="WD_REPEATS_REGION"/>
    <property type="match status" value="3"/>
</dbReference>
<dbReference type="Proteomes" id="UP001217089">
    <property type="component" value="Unassembled WGS sequence"/>
</dbReference>
<evidence type="ECO:0008006" key="7">
    <source>
        <dbReference type="Google" id="ProtNLM"/>
    </source>
</evidence>
<evidence type="ECO:0000256" key="2">
    <source>
        <dbReference type="ARBA" id="ARBA00022737"/>
    </source>
</evidence>